<keyword evidence="2" id="KW-1134">Transmembrane beta strand</keyword>
<evidence type="ECO:0000256" key="2">
    <source>
        <dbReference type="ARBA" id="ARBA00022452"/>
    </source>
</evidence>
<keyword evidence="2" id="KW-0472">Membrane</keyword>
<keyword evidence="2" id="KW-0812">Transmembrane</keyword>
<sequence>MDMTRARNYYPSRSNSLTADWDTAINGILAVNGGVQNWTLGAAAKCNIDDRSALRCKFNTDLQLGMSLQQKLDEHVMLTLSFNVDCGNVLRGGHKVGLAIEIQA</sequence>
<evidence type="ECO:0000256" key="3">
    <source>
        <dbReference type="ARBA" id="ARBA00022787"/>
    </source>
</evidence>
<organism evidence="4 5">
    <name type="scientific">Ceratina calcarata</name>
    <dbReference type="NCBI Taxonomy" id="156304"/>
    <lineage>
        <taxon>Eukaryota</taxon>
        <taxon>Metazoa</taxon>
        <taxon>Ecdysozoa</taxon>
        <taxon>Arthropoda</taxon>
        <taxon>Hexapoda</taxon>
        <taxon>Insecta</taxon>
        <taxon>Pterygota</taxon>
        <taxon>Neoptera</taxon>
        <taxon>Endopterygota</taxon>
        <taxon>Hymenoptera</taxon>
        <taxon>Apocrita</taxon>
        <taxon>Aculeata</taxon>
        <taxon>Apoidea</taxon>
        <taxon>Anthophila</taxon>
        <taxon>Apidae</taxon>
        <taxon>Ceratina</taxon>
        <taxon>Zadontomerus</taxon>
    </lineage>
</organism>
<proteinExistence type="predicted"/>
<gene>
    <name evidence="5" type="primary">LOC113465165</name>
</gene>
<accession>A0AAJ7SCL6</accession>
<evidence type="ECO:0000313" key="4">
    <source>
        <dbReference type="Proteomes" id="UP000694925"/>
    </source>
</evidence>
<dbReference type="RefSeq" id="XP_026674976.1">
    <property type="nucleotide sequence ID" value="XM_026819175.1"/>
</dbReference>
<dbReference type="AlphaFoldDB" id="A0AAJ7SCL6"/>
<dbReference type="Proteomes" id="UP000694925">
    <property type="component" value="Unplaced"/>
</dbReference>
<name>A0AAJ7SCL6_9HYME</name>
<dbReference type="Gene3D" id="2.40.160.10">
    <property type="entry name" value="Porin"/>
    <property type="match status" value="1"/>
</dbReference>
<keyword evidence="4" id="KW-1185">Reference proteome</keyword>
<reference evidence="5" key="1">
    <citation type="submission" date="2025-08" db="UniProtKB">
        <authorList>
            <consortium name="RefSeq"/>
        </authorList>
    </citation>
    <scope>IDENTIFICATION</scope>
    <source>
        <tissue evidence="5">Whole body</tissue>
    </source>
</reference>
<dbReference type="GO" id="GO:0005741">
    <property type="term" value="C:mitochondrial outer membrane"/>
    <property type="evidence" value="ECO:0007669"/>
    <property type="project" value="UniProtKB-SubCell"/>
</dbReference>
<dbReference type="GO" id="GO:0055085">
    <property type="term" value="P:transmembrane transport"/>
    <property type="evidence" value="ECO:0007669"/>
    <property type="project" value="InterPro"/>
</dbReference>
<dbReference type="Pfam" id="PF01459">
    <property type="entry name" value="Porin_3"/>
    <property type="match status" value="1"/>
</dbReference>
<dbReference type="GeneID" id="113465165"/>
<dbReference type="KEGG" id="ccal:113465165"/>
<dbReference type="InterPro" id="IPR023614">
    <property type="entry name" value="Porin_dom_sf"/>
</dbReference>
<keyword evidence="3" id="KW-0496">Mitochondrion</keyword>
<evidence type="ECO:0000313" key="5">
    <source>
        <dbReference type="RefSeq" id="XP_026674976.1"/>
    </source>
</evidence>
<protein>
    <submittedName>
        <fullName evidence="5">Voltage-dependent anion-selective channel protein 2-like</fullName>
    </submittedName>
</protein>
<evidence type="ECO:0000256" key="1">
    <source>
        <dbReference type="ARBA" id="ARBA00004294"/>
    </source>
</evidence>
<comment type="subcellular location">
    <subcellularLocation>
        <location evidence="1">Mitochondrion outer membrane</location>
    </subcellularLocation>
</comment>
<keyword evidence="3" id="KW-1000">Mitochondrion outer membrane</keyword>
<dbReference type="InterPro" id="IPR027246">
    <property type="entry name" value="Porin_Euk/Tom40"/>
</dbReference>